<evidence type="ECO:0000313" key="2">
    <source>
        <dbReference type="Proteomes" id="UP001152888"/>
    </source>
</evidence>
<dbReference type="EMBL" id="CAKOFQ010008093">
    <property type="protein sequence ID" value="CAH2011620.1"/>
    <property type="molecule type" value="Genomic_DNA"/>
</dbReference>
<name>A0A9P0M4G6_ACAOB</name>
<organism evidence="1 2">
    <name type="scientific">Acanthoscelides obtectus</name>
    <name type="common">Bean weevil</name>
    <name type="synonym">Bruchus obtectus</name>
    <dbReference type="NCBI Taxonomy" id="200917"/>
    <lineage>
        <taxon>Eukaryota</taxon>
        <taxon>Metazoa</taxon>
        <taxon>Ecdysozoa</taxon>
        <taxon>Arthropoda</taxon>
        <taxon>Hexapoda</taxon>
        <taxon>Insecta</taxon>
        <taxon>Pterygota</taxon>
        <taxon>Neoptera</taxon>
        <taxon>Endopterygota</taxon>
        <taxon>Coleoptera</taxon>
        <taxon>Polyphaga</taxon>
        <taxon>Cucujiformia</taxon>
        <taxon>Chrysomeloidea</taxon>
        <taxon>Chrysomelidae</taxon>
        <taxon>Bruchinae</taxon>
        <taxon>Bruchini</taxon>
        <taxon>Acanthoscelides</taxon>
    </lineage>
</organism>
<reference evidence="1" key="1">
    <citation type="submission" date="2022-03" db="EMBL/GenBank/DDBJ databases">
        <authorList>
            <person name="Sayadi A."/>
        </authorList>
    </citation>
    <scope>NUCLEOTIDE SEQUENCE</scope>
</reference>
<comment type="caution">
    <text evidence="1">The sequence shown here is derived from an EMBL/GenBank/DDBJ whole genome shotgun (WGS) entry which is preliminary data.</text>
</comment>
<sequence>MLLERYILNKVIFLALFSDLSLKNNHKLNLLLY</sequence>
<protein>
    <submittedName>
        <fullName evidence="1">Uncharacterized protein</fullName>
    </submittedName>
</protein>
<dbReference type="Proteomes" id="UP001152888">
    <property type="component" value="Unassembled WGS sequence"/>
</dbReference>
<dbReference type="AlphaFoldDB" id="A0A9P0M4G6"/>
<evidence type="ECO:0000313" key="1">
    <source>
        <dbReference type="EMBL" id="CAH2011620.1"/>
    </source>
</evidence>
<accession>A0A9P0M4G6</accession>
<proteinExistence type="predicted"/>
<gene>
    <name evidence="1" type="ORF">ACAOBT_LOCUS32290</name>
</gene>
<keyword evidence="2" id="KW-1185">Reference proteome</keyword>